<dbReference type="PANTHER" id="PTHR34294:SF1">
    <property type="entry name" value="TRANSCRIPTIONAL REGULATOR LSRR"/>
    <property type="match status" value="1"/>
</dbReference>
<evidence type="ECO:0000256" key="4">
    <source>
        <dbReference type="ARBA" id="ARBA00023163"/>
    </source>
</evidence>
<dbReference type="SUPFAM" id="SSF100950">
    <property type="entry name" value="NagB/RpiA/CoA transferase-like"/>
    <property type="match status" value="1"/>
</dbReference>
<keyword evidence="4" id="KW-0804">Transcription</keyword>
<dbReference type="InterPro" id="IPR036388">
    <property type="entry name" value="WH-like_DNA-bd_sf"/>
</dbReference>
<dbReference type="Gene3D" id="3.40.50.1360">
    <property type="match status" value="1"/>
</dbReference>
<dbReference type="InterPro" id="IPR007324">
    <property type="entry name" value="Sugar-bd_dom_put"/>
</dbReference>
<evidence type="ECO:0000256" key="1">
    <source>
        <dbReference type="ARBA" id="ARBA00010466"/>
    </source>
</evidence>
<comment type="caution">
    <text evidence="7">The sequence shown here is derived from an EMBL/GenBank/DDBJ whole genome shotgun (WGS) entry which is preliminary data.</text>
</comment>
<evidence type="ECO:0000256" key="3">
    <source>
        <dbReference type="ARBA" id="ARBA00023125"/>
    </source>
</evidence>
<name>A0ABP9HUG4_9ACTN</name>
<keyword evidence="2" id="KW-0805">Transcription regulation</keyword>
<feature type="compositionally biased region" description="Basic residues" evidence="5">
    <location>
        <begin position="327"/>
        <end position="342"/>
    </location>
</feature>
<accession>A0ABP9HUG4</accession>
<keyword evidence="3" id="KW-0238">DNA-binding</keyword>
<organism evidence="7 8">
    <name type="scientific">Kineococcus glutinatus</name>
    <dbReference type="NCBI Taxonomy" id="1070872"/>
    <lineage>
        <taxon>Bacteria</taxon>
        <taxon>Bacillati</taxon>
        <taxon>Actinomycetota</taxon>
        <taxon>Actinomycetes</taxon>
        <taxon>Kineosporiales</taxon>
        <taxon>Kineosporiaceae</taxon>
        <taxon>Kineococcus</taxon>
    </lineage>
</organism>
<evidence type="ECO:0000256" key="5">
    <source>
        <dbReference type="SAM" id="MobiDB-lite"/>
    </source>
</evidence>
<feature type="domain" description="Sugar-binding" evidence="6">
    <location>
        <begin position="74"/>
        <end position="318"/>
    </location>
</feature>
<sequence>MARTPARAGAPGSVSTLALAATVARRFHVEGMTKVEIARQLGVSRFKVARLLSTAVDHGLVRIEIHPPASLDGEMSEELRARFGLRSAFVVVPEEDGVDGGRRAVARFTAGLLEEVVTPEDVVGLAWGRTISVLSAGVRAPLHCRCVQLSGALPRPDVRESAVDVVHRIAEATGSSAVTFYAPLAVPDAATAEGLRSQSGIAEALAEHDSLTRAVVSIGYWAAGESTAYDSLSPADRDALTAAGACAELTGLLFGVDGTALPDLADRVVGVTVEQLRRTPDVIAMASGLGRALGTAAALRSGVVSTLVTHTTHARQVLDLPEPAPRAARRPAARPSRPRRSP</sequence>
<gene>
    <name evidence="7" type="ORF">GCM10023225_18290</name>
</gene>
<dbReference type="RefSeq" id="WP_345712176.1">
    <property type="nucleotide sequence ID" value="NZ_BAABIL010000250.1"/>
</dbReference>
<protein>
    <submittedName>
        <fullName evidence="7">DeoR family transcriptional regulator</fullName>
    </submittedName>
</protein>
<dbReference type="InterPro" id="IPR037171">
    <property type="entry name" value="NagB/RpiA_transferase-like"/>
</dbReference>
<keyword evidence="8" id="KW-1185">Reference proteome</keyword>
<evidence type="ECO:0000313" key="7">
    <source>
        <dbReference type="EMBL" id="GAA4978062.1"/>
    </source>
</evidence>
<proteinExistence type="inferred from homology"/>
<dbReference type="Proteomes" id="UP001501195">
    <property type="component" value="Unassembled WGS sequence"/>
</dbReference>
<dbReference type="Gene3D" id="1.10.10.10">
    <property type="entry name" value="Winged helix-like DNA-binding domain superfamily/Winged helix DNA-binding domain"/>
    <property type="match status" value="1"/>
</dbReference>
<feature type="region of interest" description="Disordered" evidence="5">
    <location>
        <begin position="320"/>
        <end position="342"/>
    </location>
</feature>
<reference evidence="8" key="1">
    <citation type="journal article" date="2019" name="Int. J. Syst. Evol. Microbiol.">
        <title>The Global Catalogue of Microorganisms (GCM) 10K type strain sequencing project: providing services to taxonomists for standard genome sequencing and annotation.</title>
        <authorList>
            <consortium name="The Broad Institute Genomics Platform"/>
            <consortium name="The Broad Institute Genome Sequencing Center for Infectious Disease"/>
            <person name="Wu L."/>
            <person name="Ma J."/>
        </authorList>
    </citation>
    <scope>NUCLEOTIDE SEQUENCE [LARGE SCALE GENOMIC DNA]</scope>
    <source>
        <strain evidence="8">JCM 18126</strain>
    </source>
</reference>
<dbReference type="PANTHER" id="PTHR34294">
    <property type="entry name" value="TRANSCRIPTIONAL REGULATOR-RELATED"/>
    <property type="match status" value="1"/>
</dbReference>
<comment type="similarity">
    <text evidence="1">Belongs to the SorC transcriptional regulatory family.</text>
</comment>
<dbReference type="InterPro" id="IPR051054">
    <property type="entry name" value="SorC_transcr_regulators"/>
</dbReference>
<dbReference type="Pfam" id="PF04198">
    <property type="entry name" value="Sugar-bind"/>
    <property type="match status" value="1"/>
</dbReference>
<dbReference type="EMBL" id="BAABIL010000250">
    <property type="protein sequence ID" value="GAA4978062.1"/>
    <property type="molecule type" value="Genomic_DNA"/>
</dbReference>
<evidence type="ECO:0000259" key="6">
    <source>
        <dbReference type="Pfam" id="PF04198"/>
    </source>
</evidence>
<evidence type="ECO:0000313" key="8">
    <source>
        <dbReference type="Proteomes" id="UP001501195"/>
    </source>
</evidence>
<evidence type="ECO:0000256" key="2">
    <source>
        <dbReference type="ARBA" id="ARBA00023015"/>
    </source>
</evidence>